<protein>
    <submittedName>
        <fullName evidence="1">Uncharacterized protein</fullName>
    </submittedName>
</protein>
<comment type="caution">
    <text evidence="1">The sequence shown here is derived from an EMBL/GenBank/DDBJ whole genome shotgun (WGS) entry which is preliminary data.</text>
</comment>
<feature type="non-terminal residue" evidence="1">
    <location>
        <position position="1"/>
    </location>
</feature>
<dbReference type="AlphaFoldDB" id="A0A7J8XD43"/>
<name>A0A7J8XD43_GOSAI</name>
<evidence type="ECO:0000313" key="2">
    <source>
        <dbReference type="Proteomes" id="UP000593577"/>
    </source>
</evidence>
<dbReference type="Proteomes" id="UP000593577">
    <property type="component" value="Unassembled WGS sequence"/>
</dbReference>
<organism evidence="1 2">
    <name type="scientific">Gossypium aridum</name>
    <name type="common">American cotton</name>
    <name type="synonym">Erioxylum aridum</name>
    <dbReference type="NCBI Taxonomy" id="34290"/>
    <lineage>
        <taxon>Eukaryota</taxon>
        <taxon>Viridiplantae</taxon>
        <taxon>Streptophyta</taxon>
        <taxon>Embryophyta</taxon>
        <taxon>Tracheophyta</taxon>
        <taxon>Spermatophyta</taxon>
        <taxon>Magnoliopsida</taxon>
        <taxon>eudicotyledons</taxon>
        <taxon>Gunneridae</taxon>
        <taxon>Pentapetalae</taxon>
        <taxon>rosids</taxon>
        <taxon>malvids</taxon>
        <taxon>Malvales</taxon>
        <taxon>Malvaceae</taxon>
        <taxon>Malvoideae</taxon>
        <taxon>Gossypium</taxon>
    </lineage>
</organism>
<sequence>TYYAYGHLKKSKGKIIVIASSTGWLFAPRLSFYSTEMTDGKFISKEARLQLDPKMR</sequence>
<keyword evidence="2" id="KW-1185">Reference proteome</keyword>
<feature type="non-terminal residue" evidence="1">
    <location>
        <position position="56"/>
    </location>
</feature>
<gene>
    <name evidence="1" type="ORF">Goari_026725</name>
</gene>
<proteinExistence type="predicted"/>
<accession>A0A7J8XD43</accession>
<dbReference type="EMBL" id="JABFAA010000006">
    <property type="protein sequence ID" value="MBA0685187.1"/>
    <property type="molecule type" value="Genomic_DNA"/>
</dbReference>
<evidence type="ECO:0000313" key="1">
    <source>
        <dbReference type="EMBL" id="MBA0685187.1"/>
    </source>
</evidence>
<reference evidence="1 2" key="1">
    <citation type="journal article" date="2019" name="Genome Biol. Evol.">
        <title>Insights into the evolution of the New World diploid cottons (Gossypium, subgenus Houzingenia) based on genome sequencing.</title>
        <authorList>
            <person name="Grover C.E."/>
            <person name="Arick M.A. 2nd"/>
            <person name="Thrash A."/>
            <person name="Conover J.L."/>
            <person name="Sanders W.S."/>
            <person name="Peterson D.G."/>
            <person name="Frelichowski J.E."/>
            <person name="Scheffler J.A."/>
            <person name="Scheffler B.E."/>
            <person name="Wendel J.F."/>
        </authorList>
    </citation>
    <scope>NUCLEOTIDE SEQUENCE [LARGE SCALE GENOMIC DNA]</scope>
    <source>
        <strain evidence="1">185</strain>
        <tissue evidence="1">Leaf</tissue>
    </source>
</reference>